<evidence type="ECO:0000256" key="8">
    <source>
        <dbReference type="ARBA" id="ARBA00023002"/>
    </source>
</evidence>
<feature type="modified residue" description="2',4',5'-topaquinone" evidence="14">
    <location>
        <position position="433"/>
    </location>
</feature>
<dbReference type="SUPFAM" id="SSF54416">
    <property type="entry name" value="Amine oxidase N-terminal region"/>
    <property type="match status" value="2"/>
</dbReference>
<evidence type="ECO:0000256" key="13">
    <source>
        <dbReference type="PIRSR" id="PIRSR600269-50"/>
    </source>
</evidence>
<comment type="cofactor">
    <cofactor evidence="15">
        <name>Cu cation</name>
        <dbReference type="ChEBI" id="CHEBI:23378"/>
    </cofactor>
    <text evidence="15">Contains 1 topaquinone per subunit.</text>
</comment>
<feature type="compositionally biased region" description="Basic and acidic residues" evidence="16">
    <location>
        <begin position="26"/>
        <end position="39"/>
    </location>
</feature>
<comment type="PTM">
    <text evidence="14 15">Topaquinone (TPQ) is generated by copper-dependent autoxidation of a specific tyrosyl residue.</text>
</comment>
<dbReference type="InterPro" id="IPR054157">
    <property type="entry name" value="AGAO-like_N2"/>
</dbReference>
<dbReference type="InterPro" id="IPR015798">
    <property type="entry name" value="Cu_amine_oxidase_C"/>
</dbReference>
<dbReference type="GO" id="GO:0009308">
    <property type="term" value="P:amine metabolic process"/>
    <property type="evidence" value="ECO:0007669"/>
    <property type="project" value="UniProtKB-UniRule"/>
</dbReference>
<dbReference type="Proteomes" id="UP000240542">
    <property type="component" value="Unassembled WGS sequence"/>
</dbReference>
<comment type="caution">
    <text evidence="20">The sequence shown here is derived from an EMBL/GenBank/DDBJ whole genome shotgun (WGS) entry which is preliminary data.</text>
</comment>
<dbReference type="InterPro" id="IPR016182">
    <property type="entry name" value="Cu_amine_oxidase_N-reg"/>
</dbReference>
<dbReference type="NCBIfam" id="NF008559">
    <property type="entry name" value="PRK11504.1"/>
    <property type="match status" value="1"/>
</dbReference>
<dbReference type="PANTHER" id="PTHR10638">
    <property type="entry name" value="COPPER AMINE OXIDASE"/>
    <property type="match status" value="1"/>
</dbReference>
<dbReference type="Gene3D" id="2.70.98.20">
    <property type="entry name" value="Copper amine oxidase, catalytic domain"/>
    <property type="match status" value="1"/>
</dbReference>
<evidence type="ECO:0000256" key="2">
    <source>
        <dbReference type="ARBA" id="ARBA00001936"/>
    </source>
</evidence>
<evidence type="ECO:0000313" key="21">
    <source>
        <dbReference type="Proteomes" id="UP000240542"/>
    </source>
</evidence>
<feature type="domain" description="AGAO-like N2" evidence="19">
    <location>
        <begin position="63"/>
        <end position="137"/>
    </location>
</feature>
<evidence type="ECO:0000313" key="20">
    <source>
        <dbReference type="EMBL" id="PSL00308.1"/>
    </source>
</evidence>
<dbReference type="GO" id="GO:0008131">
    <property type="term" value="F:primary methylamine oxidase activity"/>
    <property type="evidence" value="ECO:0007669"/>
    <property type="project" value="UniProtKB-EC"/>
</dbReference>
<dbReference type="InterPro" id="IPR049947">
    <property type="entry name" value="Cu_Am_Ox_Cu-bd"/>
</dbReference>
<evidence type="ECO:0000256" key="5">
    <source>
        <dbReference type="ARBA" id="ARBA00011738"/>
    </source>
</evidence>
<evidence type="ECO:0000256" key="15">
    <source>
        <dbReference type="RuleBase" id="RU000672"/>
    </source>
</evidence>
<dbReference type="PANTHER" id="PTHR10638:SF86">
    <property type="entry name" value="COPPER AMINE OXIDASE 1-RELATED"/>
    <property type="match status" value="1"/>
</dbReference>
<dbReference type="InterPro" id="IPR000269">
    <property type="entry name" value="Cu_amine_oxidase"/>
</dbReference>
<dbReference type="GO" id="GO:0048038">
    <property type="term" value="F:quinone binding"/>
    <property type="evidence" value="ECO:0007669"/>
    <property type="project" value="InterPro"/>
</dbReference>
<keyword evidence="9 15" id="KW-0186">Copper</keyword>
<evidence type="ECO:0000256" key="1">
    <source>
        <dbReference type="ARBA" id="ARBA00001935"/>
    </source>
</evidence>
<name>A0A2P8DSX4_9ACTN</name>
<keyword evidence="11" id="KW-0464">Manganese</keyword>
<evidence type="ECO:0000259" key="18">
    <source>
        <dbReference type="Pfam" id="PF02728"/>
    </source>
</evidence>
<dbReference type="GO" id="GO:0005507">
    <property type="term" value="F:copper ion binding"/>
    <property type="evidence" value="ECO:0007669"/>
    <property type="project" value="InterPro"/>
</dbReference>
<evidence type="ECO:0000256" key="7">
    <source>
        <dbReference type="ARBA" id="ARBA00022772"/>
    </source>
</evidence>
<evidence type="ECO:0000259" key="19">
    <source>
        <dbReference type="Pfam" id="PF21994"/>
    </source>
</evidence>
<comment type="catalytic activity">
    <reaction evidence="12">
        <text>a primary methyl amine + O2 + H2O = an aldehyde + H2O2 + NH4(+)</text>
        <dbReference type="Rhea" id="RHEA:16153"/>
        <dbReference type="ChEBI" id="CHEBI:15377"/>
        <dbReference type="ChEBI" id="CHEBI:15379"/>
        <dbReference type="ChEBI" id="CHEBI:16240"/>
        <dbReference type="ChEBI" id="CHEBI:17478"/>
        <dbReference type="ChEBI" id="CHEBI:28938"/>
        <dbReference type="ChEBI" id="CHEBI:228804"/>
        <dbReference type="EC" id="1.4.3.21"/>
    </reaction>
</comment>
<proteinExistence type="inferred from homology"/>
<keyword evidence="21" id="KW-1185">Reference proteome</keyword>
<evidence type="ECO:0000256" key="11">
    <source>
        <dbReference type="ARBA" id="ARBA00023211"/>
    </source>
</evidence>
<comment type="similarity">
    <text evidence="4 15">Belongs to the copper/topaquinone oxidase family.</text>
</comment>
<keyword evidence="7 13" id="KW-0801">TPQ</keyword>
<dbReference type="InterPro" id="IPR015802">
    <property type="entry name" value="Cu_amine_oxidase_N3"/>
</dbReference>
<dbReference type="EC" id="1.4.3.-" evidence="15"/>
<organism evidence="20 21">
    <name type="scientific">Murinocardiopsis flavida</name>
    <dbReference type="NCBI Taxonomy" id="645275"/>
    <lineage>
        <taxon>Bacteria</taxon>
        <taxon>Bacillati</taxon>
        <taxon>Actinomycetota</taxon>
        <taxon>Actinomycetes</taxon>
        <taxon>Streptosporangiales</taxon>
        <taxon>Nocardiopsidaceae</taxon>
        <taxon>Murinocardiopsis</taxon>
    </lineage>
</organism>
<reference evidence="20 21" key="1">
    <citation type="submission" date="2018-03" db="EMBL/GenBank/DDBJ databases">
        <title>Genomic Encyclopedia of Archaeal and Bacterial Type Strains, Phase II (KMG-II): from individual species to whole genera.</title>
        <authorList>
            <person name="Goeker M."/>
        </authorList>
    </citation>
    <scope>NUCLEOTIDE SEQUENCE [LARGE SCALE GENOMIC DNA]</scope>
    <source>
        <strain evidence="20 21">DSM 45312</strain>
    </source>
</reference>
<evidence type="ECO:0000256" key="9">
    <source>
        <dbReference type="ARBA" id="ARBA00023008"/>
    </source>
</evidence>
<dbReference type="InterPro" id="IPR036460">
    <property type="entry name" value="Cu_amine_oxidase_C_sf"/>
</dbReference>
<dbReference type="RefSeq" id="WP_106581636.1">
    <property type="nucleotide sequence ID" value="NZ_PYGA01000002.1"/>
</dbReference>
<evidence type="ECO:0000256" key="12">
    <source>
        <dbReference type="ARBA" id="ARBA00048032"/>
    </source>
</evidence>
<keyword evidence="6 15" id="KW-0479">Metal-binding</keyword>
<protein>
    <recommendedName>
        <fullName evidence="15">Amine oxidase</fullName>
        <ecNumber evidence="15">1.4.3.-</ecNumber>
    </recommendedName>
</protein>
<feature type="domain" description="Copper amine oxidase N3-terminal" evidence="18">
    <location>
        <begin position="151"/>
        <end position="248"/>
    </location>
</feature>
<dbReference type="Gene3D" id="3.10.450.40">
    <property type="match status" value="2"/>
</dbReference>
<gene>
    <name evidence="20" type="ORF">CLV63_102435</name>
</gene>
<dbReference type="Pfam" id="PF01179">
    <property type="entry name" value="Cu_amine_oxid"/>
    <property type="match status" value="1"/>
</dbReference>
<keyword evidence="10" id="KW-1015">Disulfide bond</keyword>
<dbReference type="Pfam" id="PF02728">
    <property type="entry name" value="Cu_amine_oxidN3"/>
    <property type="match status" value="1"/>
</dbReference>
<evidence type="ECO:0000256" key="16">
    <source>
        <dbReference type="SAM" id="MobiDB-lite"/>
    </source>
</evidence>
<feature type="active site" description="Proton acceptor" evidence="13">
    <location>
        <position position="349"/>
    </location>
</feature>
<dbReference type="FunFam" id="2.70.98.20:FF:000001">
    <property type="entry name" value="Amine oxidase"/>
    <property type="match status" value="1"/>
</dbReference>
<feature type="domain" description="Copper amine oxidase catalytic" evidence="17">
    <location>
        <begin position="272"/>
        <end position="674"/>
    </location>
</feature>
<comment type="subunit">
    <text evidence="5">Homodimer.</text>
</comment>
<evidence type="ECO:0000259" key="17">
    <source>
        <dbReference type="Pfam" id="PF01179"/>
    </source>
</evidence>
<dbReference type="SUPFAM" id="SSF49998">
    <property type="entry name" value="Amine oxidase catalytic domain"/>
    <property type="match status" value="1"/>
</dbReference>
<dbReference type="PROSITE" id="PS01164">
    <property type="entry name" value="COPPER_AMINE_OXID_1"/>
    <property type="match status" value="1"/>
</dbReference>
<evidence type="ECO:0000256" key="3">
    <source>
        <dbReference type="ARBA" id="ARBA00001947"/>
    </source>
</evidence>
<sequence>MSADLSQHQHPPHDDGRSPHGQGQSPHDHQHPPHDHPHSAGDPAEALVLGPGVVPHPLDPLGAEEIGTARAVLTAAGVLTESARIAYIGLAEPHKDTVLAFTPGTRPERRARVLLIDLAAEASEDVIVALHDERVESRTPIDPVSEGQLPLLGEEHALVREVLRADPDFTAALRSRGITDPEQVCLAALSAGRHGIPGEDGRRIARVLAHVQRHPGELPWAHPLDGLVAYVDLVKRAVVEVVDTGAQPIPAESGDYHDPGFTGPARTDLRPIEITQPQGPSFTVDGNVVTWQNWSLRLGYDMREGLVLHQLGFADGGRVRPIVHRASVAEMVVPYGDPSPVRFWQGYFDTGEYQLGSLANALELGCDCLGDITYLDATVANADGEPVVLRNAICMHEEDAGVLWKHTETFNGTAETRRQRRLVISFFVTVGNYDYGFYWYLYLDGTIAFEAKATGVVFTGVYDQRSSPYNSEVAPGLGAPFHQHLFSARLDMAVGGTENAVDEVEVASVAMGPENPHGNAFARSATRLRTEQGARRPAAPHLDRTWHVVNPSVHNRLGRPVAYALHPEGKPTLLADGRSSIARRAEFATHHLWVTRYDPAERYPAGDFVNQSPGGAGLPAYVRADRDIDGQDIVLWHTFGLTHFPRTEDWPVMPVDSCGFSLKPVGFFDRNPTLDVPSGATGHCAGPGDDACHC</sequence>
<evidence type="ECO:0000256" key="4">
    <source>
        <dbReference type="ARBA" id="ARBA00007983"/>
    </source>
</evidence>
<comment type="cofactor">
    <cofactor evidence="2">
        <name>Mn(2+)</name>
        <dbReference type="ChEBI" id="CHEBI:29035"/>
    </cofactor>
</comment>
<feature type="region of interest" description="Disordered" evidence="16">
    <location>
        <begin position="1"/>
        <end position="53"/>
    </location>
</feature>
<comment type="cofactor">
    <cofactor evidence="3">
        <name>Zn(2+)</name>
        <dbReference type="ChEBI" id="CHEBI:29105"/>
    </cofactor>
</comment>
<dbReference type="InterPro" id="IPR049948">
    <property type="entry name" value="Cu_Am_ox_TPQ-bd"/>
</dbReference>
<keyword evidence="8 15" id="KW-0560">Oxidoreductase</keyword>
<evidence type="ECO:0000256" key="6">
    <source>
        <dbReference type="ARBA" id="ARBA00022723"/>
    </source>
</evidence>
<dbReference type="Pfam" id="PF21994">
    <property type="entry name" value="AGAO-like_N2"/>
    <property type="match status" value="1"/>
</dbReference>
<feature type="active site" description="Schiff-base intermediate with substrate; via topaquinone" evidence="13">
    <location>
        <position position="433"/>
    </location>
</feature>
<evidence type="ECO:0000256" key="14">
    <source>
        <dbReference type="PIRSR" id="PIRSR600269-51"/>
    </source>
</evidence>
<evidence type="ECO:0000256" key="10">
    <source>
        <dbReference type="ARBA" id="ARBA00023157"/>
    </source>
</evidence>
<comment type="cofactor">
    <cofactor evidence="1">
        <name>Cu cation</name>
        <dbReference type="ChEBI" id="CHEBI:23378"/>
    </cofactor>
</comment>
<dbReference type="AlphaFoldDB" id="A0A2P8DSX4"/>
<dbReference type="OrthoDB" id="9772590at2"/>
<accession>A0A2P8DSX4</accession>
<dbReference type="PROSITE" id="PS01165">
    <property type="entry name" value="COPPER_AMINE_OXID_2"/>
    <property type="match status" value="1"/>
</dbReference>
<dbReference type="EMBL" id="PYGA01000002">
    <property type="protein sequence ID" value="PSL00308.1"/>
    <property type="molecule type" value="Genomic_DNA"/>
</dbReference>